<keyword evidence="1" id="KW-0732">Signal</keyword>
<dbReference type="EMBL" id="JAGINT010000002">
    <property type="protein sequence ID" value="MBP2356169.1"/>
    <property type="molecule type" value="Genomic_DNA"/>
</dbReference>
<gene>
    <name evidence="2" type="ORF">JOF29_007279</name>
</gene>
<feature type="signal peptide" evidence="1">
    <location>
        <begin position="1"/>
        <end position="26"/>
    </location>
</feature>
<protein>
    <submittedName>
        <fullName evidence="2">Uncharacterized protein</fullName>
    </submittedName>
</protein>
<dbReference type="RefSeq" id="WP_209698727.1">
    <property type="nucleotide sequence ID" value="NZ_BAAAVU010000023.1"/>
</dbReference>
<sequence length="133" mass="13829">MRLRLTALTATAAVVFAGVVAPTATAVTIGSENFDGLAGSLQPRTTETGIPAGLLGWTHTAPGGWSVTSVDAMTGKGMDEWRGWSFATPQFWSVAQTGQGRENFTKAGGVLAVADDDEWDDANNPATSSSRAR</sequence>
<evidence type="ECO:0000313" key="3">
    <source>
        <dbReference type="Proteomes" id="UP000755585"/>
    </source>
</evidence>
<organism evidence="2 3">
    <name type="scientific">Kribbella aluminosa</name>
    <dbReference type="NCBI Taxonomy" id="416017"/>
    <lineage>
        <taxon>Bacteria</taxon>
        <taxon>Bacillati</taxon>
        <taxon>Actinomycetota</taxon>
        <taxon>Actinomycetes</taxon>
        <taxon>Propionibacteriales</taxon>
        <taxon>Kribbellaceae</taxon>
        <taxon>Kribbella</taxon>
    </lineage>
</organism>
<proteinExistence type="predicted"/>
<dbReference type="Proteomes" id="UP000755585">
    <property type="component" value="Unassembled WGS sequence"/>
</dbReference>
<reference evidence="2 3" key="1">
    <citation type="submission" date="2021-03" db="EMBL/GenBank/DDBJ databases">
        <title>Sequencing the genomes of 1000 actinobacteria strains.</title>
        <authorList>
            <person name="Klenk H.-P."/>
        </authorList>
    </citation>
    <scope>NUCLEOTIDE SEQUENCE [LARGE SCALE GENOMIC DNA]</scope>
    <source>
        <strain evidence="2 3">DSM 18824</strain>
    </source>
</reference>
<accession>A0ABS4UXC0</accession>
<evidence type="ECO:0000256" key="1">
    <source>
        <dbReference type="SAM" id="SignalP"/>
    </source>
</evidence>
<feature type="chain" id="PRO_5046307353" evidence="1">
    <location>
        <begin position="27"/>
        <end position="133"/>
    </location>
</feature>
<evidence type="ECO:0000313" key="2">
    <source>
        <dbReference type="EMBL" id="MBP2356169.1"/>
    </source>
</evidence>
<name>A0ABS4UXC0_9ACTN</name>
<comment type="caution">
    <text evidence="2">The sequence shown here is derived from an EMBL/GenBank/DDBJ whole genome shotgun (WGS) entry which is preliminary data.</text>
</comment>
<keyword evidence="3" id="KW-1185">Reference proteome</keyword>